<evidence type="ECO:0000256" key="1">
    <source>
        <dbReference type="SAM" id="MobiDB-lite"/>
    </source>
</evidence>
<dbReference type="CDD" id="cd21454">
    <property type="entry name" value="DLC-like_TAL"/>
    <property type="match status" value="1"/>
</dbReference>
<dbReference type="GO" id="GO:0030286">
    <property type="term" value="C:dynein complex"/>
    <property type="evidence" value="ECO:0007669"/>
    <property type="project" value="InterPro"/>
</dbReference>
<feature type="compositionally biased region" description="Basic and acidic residues" evidence="1">
    <location>
        <begin position="792"/>
        <end position="803"/>
    </location>
</feature>
<dbReference type="Gene3D" id="3.30.740.10">
    <property type="entry name" value="Protein Inhibitor Of Neuronal Nitric Oxide Synthase"/>
    <property type="match status" value="1"/>
</dbReference>
<dbReference type="GO" id="GO:0007017">
    <property type="term" value="P:microtubule-based process"/>
    <property type="evidence" value="ECO:0007669"/>
    <property type="project" value="InterPro"/>
</dbReference>
<accession>A0AAV2T3A4</accession>
<dbReference type="SUPFAM" id="SSF54648">
    <property type="entry name" value="DLC"/>
    <property type="match status" value="1"/>
</dbReference>
<reference evidence="2" key="1">
    <citation type="submission" date="2024-06" db="EMBL/GenBank/DDBJ databases">
        <authorList>
            <person name="Liu X."/>
            <person name="Lenzi L."/>
            <person name="Haldenby T S."/>
            <person name="Uol C."/>
        </authorList>
    </citation>
    <scope>NUCLEOTIDE SEQUENCE</scope>
</reference>
<protein>
    <submittedName>
        <fullName evidence="2">Uncharacterized protein</fullName>
    </submittedName>
</protein>
<dbReference type="Pfam" id="PF01221">
    <property type="entry name" value="Dynein_light"/>
    <property type="match status" value="1"/>
</dbReference>
<feature type="region of interest" description="Disordered" evidence="1">
    <location>
        <begin position="704"/>
        <end position="808"/>
    </location>
</feature>
<dbReference type="AlphaFoldDB" id="A0AAV2T3A4"/>
<evidence type="ECO:0000313" key="3">
    <source>
        <dbReference type="Proteomes" id="UP001497525"/>
    </source>
</evidence>
<comment type="caution">
    <text evidence="2">The sequence shown here is derived from an EMBL/GenBank/DDBJ whole genome shotgun (WGS) entry which is preliminary data.</text>
</comment>
<evidence type="ECO:0000313" key="2">
    <source>
        <dbReference type="EMBL" id="CAL5131170.1"/>
    </source>
</evidence>
<gene>
    <name evidence="2" type="ORF">CDAUBV1_LOCUS3343</name>
</gene>
<sequence length="903" mass="97718">MLFWFCWNRLSPAVEAVKPKSPASPFNRDRFSGMDGESPRSPGSLEHFSTELNEGETVENKLSPAVEAVKPKSPASPFNRDRFSGMDGESPRSPGSLEHFSTELNEGETVENKLSPAVEAVKPKSPASPFNRDRFSGMDGESPRSPGSLEHFSTELNEGETVENKLSPAVEAVKPKSPASPFNRDRFSGMDGESPRSPGSLEHFSTELNEGETVENKLSPAVEAVKPKSPASPFNRDRFSGMDGESPRSPGSLEHFSTELNEGETVENKLSPAVEAVKPKSPASPFNRDRFSGMDGESPRSPGSLEHFSTELNEGETVENKLSPAVEAVKPKSPASPFNRDRFSGMDGESPRSPGSLEHFSTELNEGETVENKLSPAVEAVKPKSPASPFNRDRFSGMDGESPRSPGSLEHFSTELNEGETVENKLSPAVEAVKPKSPASPFNRDRFSGMDGESPRSPGSLEHFSTELNEGETVENKLSPAVEAVKPKSPASPFNRDRFSGMDGESPRSPGSLEHFSTELNEGETVENKLSPAVEAVKPKSPASPFNRDRFSGMDGESPRSPGSLEHFSTELNEGETVENKLSPAVEAVKPKSPASPFNRDRFSGMDGESPRSPGSLEHFSTELNEGETVENNESEREQSEPGMSRGRILPGHRVVGPPPGKRPSELEDSTVAASTGENSVVGNYQLVEHEVIGIKEGVHSSIPDGDIVEPSGLSNVHAAPPGVDEDVKKLHLSGVPPPDESIKSPPTPSKEAEMVEPSKLTDLHASVPVPKSPGVTKPRSPGESQPTIEARSVEGVKAKEPTVEVSHSSVLPPDVQVIVSRIPPADQSRIYQESRKLVGDGRSVDMRQVSTKLKDFLDANYGANWQVVVIKGSYWSTYSYIPNSAFHFYKDGYSYLLWRPMG</sequence>
<dbReference type="Proteomes" id="UP001497525">
    <property type="component" value="Unassembled WGS sequence"/>
</dbReference>
<organism evidence="2 3">
    <name type="scientific">Calicophoron daubneyi</name>
    <name type="common">Rumen fluke</name>
    <name type="synonym">Paramphistomum daubneyi</name>
    <dbReference type="NCBI Taxonomy" id="300641"/>
    <lineage>
        <taxon>Eukaryota</taxon>
        <taxon>Metazoa</taxon>
        <taxon>Spiralia</taxon>
        <taxon>Lophotrochozoa</taxon>
        <taxon>Platyhelminthes</taxon>
        <taxon>Trematoda</taxon>
        <taxon>Digenea</taxon>
        <taxon>Plagiorchiida</taxon>
        <taxon>Pronocephalata</taxon>
        <taxon>Paramphistomoidea</taxon>
        <taxon>Paramphistomidae</taxon>
        <taxon>Calicophoron</taxon>
    </lineage>
</organism>
<proteinExistence type="predicted"/>
<name>A0AAV2T3A4_CALDB</name>
<dbReference type="EMBL" id="CAXLJL010000079">
    <property type="protein sequence ID" value="CAL5131170.1"/>
    <property type="molecule type" value="Genomic_DNA"/>
</dbReference>
<dbReference type="InterPro" id="IPR037177">
    <property type="entry name" value="DLC_sf"/>
</dbReference>
<dbReference type="SMART" id="SM01375">
    <property type="entry name" value="Dynein_light"/>
    <property type="match status" value="1"/>
</dbReference>
<dbReference type="InterPro" id="IPR001372">
    <property type="entry name" value="Dynein_light_chain_typ-1/2"/>
</dbReference>
<feature type="region of interest" description="Disordered" evidence="1">
    <location>
        <begin position="18"/>
        <end position="675"/>
    </location>
</feature>